<protein>
    <submittedName>
        <fullName evidence="1">Uncharacterized protein</fullName>
    </submittedName>
</protein>
<reference evidence="1" key="1">
    <citation type="submission" date="2020-10" db="EMBL/GenBank/DDBJ databases">
        <authorList>
            <person name="Gilroy R."/>
        </authorList>
    </citation>
    <scope>NUCLEOTIDE SEQUENCE</scope>
    <source>
        <strain evidence="1">CHK184-20233</strain>
    </source>
</reference>
<reference evidence="1" key="2">
    <citation type="journal article" date="2021" name="PeerJ">
        <title>Extensive microbial diversity within the chicken gut microbiome revealed by metagenomics and culture.</title>
        <authorList>
            <person name="Gilroy R."/>
            <person name="Ravi A."/>
            <person name="Getino M."/>
            <person name="Pursley I."/>
            <person name="Horton D.L."/>
            <person name="Alikhan N.F."/>
            <person name="Baker D."/>
            <person name="Gharbi K."/>
            <person name="Hall N."/>
            <person name="Watson M."/>
            <person name="Adriaenssens E.M."/>
            <person name="Foster-Nyarko E."/>
            <person name="Jarju S."/>
            <person name="Secka A."/>
            <person name="Antonio M."/>
            <person name="Oren A."/>
            <person name="Chaudhuri R.R."/>
            <person name="La Ragione R."/>
            <person name="Hildebrand F."/>
            <person name="Pallen M.J."/>
        </authorList>
    </citation>
    <scope>NUCLEOTIDE SEQUENCE</scope>
    <source>
        <strain evidence="1">CHK184-20233</strain>
    </source>
</reference>
<evidence type="ECO:0000313" key="2">
    <source>
        <dbReference type="Proteomes" id="UP000824232"/>
    </source>
</evidence>
<dbReference type="AlphaFoldDB" id="A0A9D1DTF7"/>
<gene>
    <name evidence="1" type="ORF">IAB38_01370</name>
</gene>
<evidence type="ECO:0000313" key="1">
    <source>
        <dbReference type="EMBL" id="HIR58678.1"/>
    </source>
</evidence>
<comment type="caution">
    <text evidence="1">The sequence shown here is derived from an EMBL/GenBank/DDBJ whole genome shotgun (WGS) entry which is preliminary data.</text>
</comment>
<organism evidence="1 2">
    <name type="scientific">Candidatus Onthousia excrementipullorum</name>
    <dbReference type="NCBI Taxonomy" id="2840884"/>
    <lineage>
        <taxon>Bacteria</taxon>
        <taxon>Bacillati</taxon>
        <taxon>Bacillota</taxon>
        <taxon>Bacilli</taxon>
        <taxon>Candidatus Onthousia</taxon>
    </lineage>
</organism>
<dbReference type="Proteomes" id="UP000824232">
    <property type="component" value="Unassembled WGS sequence"/>
</dbReference>
<dbReference type="EMBL" id="DVHC01000014">
    <property type="protein sequence ID" value="HIR58678.1"/>
    <property type="molecule type" value="Genomic_DNA"/>
</dbReference>
<sequence length="514" mass="61203">MKIVDNPYKKEFVFDLYSRIYPDFKDYEKITKKKMIEKIIEFYSDYNNIIDICTYREIKFLKRIANGEKIAWDDDRFEFEKDILRKKMLISHNDSLEYDFYDELKDSILLALSRVKMSEVKKKTELNEFLVGFCKVMGNFLIYPLIDMASSLFNIDSKVVFDHVFDNKLFNYYVVIYDKYVETFDEETPIGLYRDYYYVEDELDEERKEYAISGTQTFDLKQYINIFYDDFNFDNKIVKKFYKELMDLPFFGFSALEPIRVFALLNKDREPLKDSISNVPALAHVSLDDFFELLDKAMDEMPSGALNGMCPREYKEKLKEKAEYEFKREMEYTGQKNACLGDDVAKSFYNLYFSLLEYVNNKYHIDTSLKKIYKQEYLDPNQLMPIIEYLFEDKEKIIDAYIKDNPHNFNSEDLEKVSKFKQGIRGMFTIAKYEEDYTALLASDRVYMIKGLNSNIDEVIPYHDIPCIVTTSLFPYDGVIIYDGLLSTYPISMGTSFAKIVEKEYNEDMKYYHL</sequence>
<accession>A0A9D1DTF7</accession>
<proteinExistence type="predicted"/>
<name>A0A9D1DTF7_9FIRM</name>